<dbReference type="Proteomes" id="UP000611629">
    <property type="component" value="Unassembled WGS sequence"/>
</dbReference>
<dbReference type="PROSITE" id="PS51272">
    <property type="entry name" value="SLH"/>
    <property type="match status" value="2"/>
</dbReference>
<sequence>MIATGEVDAYSIYTEGDPSVTLYSAVSLTEGEPETVSFTVTGQRLNGTPVTLQDHLGTSGTLGHVSYTVSGNDISFTPSSAGSDGSVSPSGAVNVAEGSNQTFTITPDSRYRINFVTVNGVNQGVITTYTFTNVTTNHAINATFTYKGGGGSGGGSSTPSTPATPTYKADVKAGNSTETTLPVTVDGGAGSASVDAGSQNFAQGRTVITIPSIPDVSTYSVGIPVPELSTAYVQGALTLNTDAGSIMVPSNMLTGTEGVDGDKAQISIGKGDRATLPNDVRAALGDKPLIQLTLSIDGRQTNWNNPNAPVTVSIPYTPTAAELANPESIVIWYIDGSGNVVTIPNGHYDPATGMVTFSTTHFSNYAVAYNKVSFNDVTAGAWYHKAVSFIAARGITGGTGNSNYSPNAKLTRGEFIVMLMRAYGIEPYANPADNFSDAGQIASWAKDAMTLLVKTETIGGNAGMLNPTSTTTRAEMVQVLYNLLKR</sequence>
<proteinExistence type="predicted"/>
<evidence type="ECO:0000313" key="4">
    <source>
        <dbReference type="Proteomes" id="UP000611629"/>
    </source>
</evidence>
<name>A0A974BHU6_SEDHY</name>
<feature type="domain" description="SLH" evidence="2">
    <location>
        <begin position="435"/>
        <end position="486"/>
    </location>
</feature>
<dbReference type="AlphaFoldDB" id="A0A974BHU6"/>
<feature type="domain" description="SLH" evidence="2">
    <location>
        <begin position="370"/>
        <end position="433"/>
    </location>
</feature>
<accession>A0A974BHU6</accession>
<reference evidence="3" key="1">
    <citation type="submission" date="2020-07" db="EMBL/GenBank/DDBJ databases">
        <title>Genomic analysis of a strain of Sedimentibacter Hydroxybenzoicus DSM7310.</title>
        <authorList>
            <person name="Ma S."/>
        </authorList>
    </citation>
    <scope>NUCLEOTIDE SEQUENCE</scope>
    <source>
        <strain evidence="3">DSM 7310</strain>
    </source>
</reference>
<protein>
    <submittedName>
        <fullName evidence="3">S-layer homology domain-containing protein</fullName>
    </submittedName>
</protein>
<evidence type="ECO:0000313" key="3">
    <source>
        <dbReference type="EMBL" id="NYB73440.1"/>
    </source>
</evidence>
<feature type="region of interest" description="Disordered" evidence="1">
    <location>
        <begin position="149"/>
        <end position="170"/>
    </location>
</feature>
<gene>
    <name evidence="3" type="ORF">HZF24_04735</name>
</gene>
<evidence type="ECO:0000259" key="2">
    <source>
        <dbReference type="PROSITE" id="PS51272"/>
    </source>
</evidence>
<feature type="compositionally biased region" description="Low complexity" evidence="1">
    <location>
        <begin position="157"/>
        <end position="166"/>
    </location>
</feature>
<dbReference type="EMBL" id="JACBNQ010000002">
    <property type="protein sequence ID" value="NYB73440.1"/>
    <property type="molecule type" value="Genomic_DNA"/>
</dbReference>
<dbReference type="InterPro" id="IPR001119">
    <property type="entry name" value="SLH_dom"/>
</dbReference>
<comment type="caution">
    <text evidence="3">The sequence shown here is derived from an EMBL/GenBank/DDBJ whole genome shotgun (WGS) entry which is preliminary data.</text>
</comment>
<organism evidence="3 4">
    <name type="scientific">Sedimentibacter hydroxybenzoicus DSM 7310</name>
    <dbReference type="NCBI Taxonomy" id="1123245"/>
    <lineage>
        <taxon>Bacteria</taxon>
        <taxon>Bacillati</taxon>
        <taxon>Bacillota</taxon>
        <taxon>Tissierellia</taxon>
        <taxon>Sedimentibacter</taxon>
    </lineage>
</organism>
<dbReference type="Pfam" id="PF00395">
    <property type="entry name" value="SLH"/>
    <property type="match status" value="2"/>
</dbReference>
<keyword evidence="4" id="KW-1185">Reference proteome</keyword>
<evidence type="ECO:0000256" key="1">
    <source>
        <dbReference type="SAM" id="MobiDB-lite"/>
    </source>
</evidence>